<evidence type="ECO:0000256" key="5">
    <source>
        <dbReference type="ARBA" id="ARBA00023242"/>
    </source>
</evidence>
<proteinExistence type="predicted"/>
<keyword evidence="4" id="KW-0804">Transcription</keyword>
<feature type="region of interest" description="Disordered" evidence="6">
    <location>
        <begin position="195"/>
        <end position="234"/>
    </location>
</feature>
<evidence type="ECO:0000256" key="6">
    <source>
        <dbReference type="SAM" id="MobiDB-lite"/>
    </source>
</evidence>
<dbReference type="InterPro" id="IPR037496">
    <property type="entry name" value="BEND6-like"/>
</dbReference>
<dbReference type="PROSITE" id="PS51457">
    <property type="entry name" value="BEN"/>
    <property type="match status" value="1"/>
</dbReference>
<sequence length="680" mass="75210">MATIQSSDIAMHYGQHFVPMNNNPIQGVMAVPSEAGHQYTTSAPIQQYGRQTPQQQHMGASAKTIQAEKPTILNHTLPTGTQHPVLMKIETPAVHHVQQQQQQQIHQSKMWLLIEWEMPAGEPNTYSVIDSSELILHGLGRGKETIHTGKTIFVKRGNKIQQATVVIISDDKQFIDTELSQLRKMAAENLHRLSVASQDQNHQISNGNVEHQSKRRRTDNQSHDDLEPVSPEYEPMPVQSHVANWVNNCKPPERVISPSPSIMSMHVPVGPAVLRAPPPMTFDQQTQTDAKFFPNEPQRTTTVVSPPELARILSLQESILAEQKSVRMENEYNRKMMFDMMEKLSSFAETLQQLTVKVESSTQRNEFKYEITEVKSPGIPPAASYVVLGTGGEESRDQASSVAESYAQKSSANLETTADNLVIDHIALQHDDSNMSFSQSRFSVKDDNASNTSTPKNQSLNFSKRFSASALSLSNASVHSQHSNSPAACEANKRSAVKDVLKDWADDDGGDDSELTPIGPNNTMVKKQVLRAINWNNYKAATRKLLMTLFTREKLASHTLTGRPSPAFMGDRAKPVKDKLDQTIITDIISIITRSCNVTEPMVRTAITTKCADENKMSRMKVGRTPAASSQRTMTQFVKDTSSAASAVNSATAAPAAVATSTPANSHPKRIKRENKENVH</sequence>
<keyword evidence="5" id="KW-0539">Nucleus</keyword>
<keyword evidence="2" id="KW-0678">Repressor</keyword>
<feature type="domain" description="BEN" evidence="7">
    <location>
        <begin position="519"/>
        <end position="618"/>
    </location>
</feature>
<dbReference type="EMBL" id="HBUE01275525">
    <property type="protein sequence ID" value="CAG6566144.1"/>
    <property type="molecule type" value="Transcribed_RNA"/>
</dbReference>
<accession>A0A8D8J3Z5</accession>
<dbReference type="PANTHER" id="PTHR35346:SF1">
    <property type="entry name" value="BEN DOMAIN-CONTAINING PROTEIN 6"/>
    <property type="match status" value="1"/>
</dbReference>
<evidence type="ECO:0000259" key="7">
    <source>
        <dbReference type="PROSITE" id="PS51457"/>
    </source>
</evidence>
<keyword evidence="3" id="KW-0805">Transcription regulation</keyword>
<feature type="region of interest" description="Disordered" evidence="6">
    <location>
        <begin position="645"/>
        <end position="680"/>
    </location>
</feature>
<evidence type="ECO:0000256" key="4">
    <source>
        <dbReference type="ARBA" id="ARBA00023163"/>
    </source>
</evidence>
<feature type="region of interest" description="Disordered" evidence="6">
    <location>
        <begin position="442"/>
        <end position="461"/>
    </location>
</feature>
<dbReference type="EMBL" id="HBUE01170128">
    <property type="protein sequence ID" value="CAG6514655.1"/>
    <property type="molecule type" value="Transcribed_RNA"/>
</dbReference>
<organism evidence="8">
    <name type="scientific">Culex pipiens</name>
    <name type="common">House mosquito</name>
    <dbReference type="NCBI Taxonomy" id="7175"/>
    <lineage>
        <taxon>Eukaryota</taxon>
        <taxon>Metazoa</taxon>
        <taxon>Ecdysozoa</taxon>
        <taxon>Arthropoda</taxon>
        <taxon>Hexapoda</taxon>
        <taxon>Insecta</taxon>
        <taxon>Pterygota</taxon>
        <taxon>Neoptera</taxon>
        <taxon>Endopterygota</taxon>
        <taxon>Diptera</taxon>
        <taxon>Nematocera</taxon>
        <taxon>Culicoidea</taxon>
        <taxon>Culicidae</taxon>
        <taxon>Culicinae</taxon>
        <taxon>Culicini</taxon>
        <taxon>Culex</taxon>
        <taxon>Culex</taxon>
    </lineage>
</organism>
<dbReference type="GO" id="GO:0003677">
    <property type="term" value="F:DNA binding"/>
    <property type="evidence" value="ECO:0007669"/>
    <property type="project" value="InterPro"/>
</dbReference>
<dbReference type="SMART" id="SM01025">
    <property type="entry name" value="BEN"/>
    <property type="match status" value="1"/>
</dbReference>
<dbReference type="InterPro" id="IPR018379">
    <property type="entry name" value="BEN_domain"/>
</dbReference>
<reference evidence="8" key="1">
    <citation type="submission" date="2021-05" db="EMBL/GenBank/DDBJ databases">
        <authorList>
            <person name="Alioto T."/>
            <person name="Alioto T."/>
            <person name="Gomez Garrido J."/>
        </authorList>
    </citation>
    <scope>NUCLEOTIDE SEQUENCE</scope>
</reference>
<dbReference type="Gene3D" id="1.10.10.2590">
    <property type="entry name" value="BEN domain"/>
    <property type="match status" value="1"/>
</dbReference>
<evidence type="ECO:0000256" key="1">
    <source>
        <dbReference type="ARBA" id="ARBA00004123"/>
    </source>
</evidence>
<name>A0A8D8J3Z5_CULPI</name>
<evidence type="ECO:0000256" key="2">
    <source>
        <dbReference type="ARBA" id="ARBA00022491"/>
    </source>
</evidence>
<dbReference type="GO" id="GO:0005634">
    <property type="term" value="C:nucleus"/>
    <property type="evidence" value="ECO:0007669"/>
    <property type="project" value="UniProtKB-SubCell"/>
</dbReference>
<dbReference type="PANTHER" id="PTHR35346">
    <property type="entry name" value="BEN DOMAIN-CONTAINING PROTEIN 6"/>
    <property type="match status" value="1"/>
</dbReference>
<dbReference type="GO" id="GO:0003714">
    <property type="term" value="F:transcription corepressor activity"/>
    <property type="evidence" value="ECO:0007669"/>
    <property type="project" value="InterPro"/>
</dbReference>
<comment type="subcellular location">
    <subcellularLocation>
        <location evidence="1">Nucleus</location>
    </subcellularLocation>
</comment>
<dbReference type="GO" id="GO:0045666">
    <property type="term" value="P:positive regulation of neuron differentiation"/>
    <property type="evidence" value="ECO:0007669"/>
    <property type="project" value="InterPro"/>
</dbReference>
<feature type="compositionally biased region" description="Low complexity" evidence="6">
    <location>
        <begin position="645"/>
        <end position="666"/>
    </location>
</feature>
<dbReference type="GO" id="GO:0045746">
    <property type="term" value="P:negative regulation of Notch signaling pathway"/>
    <property type="evidence" value="ECO:0007669"/>
    <property type="project" value="InterPro"/>
</dbReference>
<evidence type="ECO:0000313" key="8">
    <source>
        <dbReference type="EMBL" id="CAG6566144.1"/>
    </source>
</evidence>
<protein>
    <submittedName>
        <fullName evidence="8">Protein insensitive</fullName>
    </submittedName>
</protein>
<dbReference type="Pfam" id="PF10523">
    <property type="entry name" value="BEN"/>
    <property type="match status" value="1"/>
</dbReference>
<feature type="compositionally biased region" description="Polar residues" evidence="6">
    <location>
        <begin position="449"/>
        <end position="461"/>
    </location>
</feature>
<feature type="compositionally biased region" description="Polar residues" evidence="6">
    <location>
        <begin position="195"/>
        <end position="210"/>
    </location>
</feature>
<evidence type="ECO:0000256" key="3">
    <source>
        <dbReference type="ARBA" id="ARBA00023015"/>
    </source>
</evidence>
<dbReference type="AlphaFoldDB" id="A0A8D8J3Z5"/>